<proteinExistence type="predicted"/>
<reference evidence="4 5" key="1">
    <citation type="journal article" date="2016" name="Front. Microbiol.">
        <title>Genomic Resource of Rice Seed Associated Bacteria.</title>
        <authorList>
            <person name="Midha S."/>
            <person name="Bansal K."/>
            <person name="Sharma S."/>
            <person name="Kumar N."/>
            <person name="Patil P.P."/>
            <person name="Chaudhry V."/>
            <person name="Patil P.B."/>
        </authorList>
    </citation>
    <scope>NUCLEOTIDE SEQUENCE [LARGE SCALE GENOMIC DNA]</scope>
    <source>
        <strain evidence="4 5">NS355</strain>
    </source>
</reference>
<keyword evidence="2" id="KW-0732">Signal</keyword>
<evidence type="ECO:0000259" key="3">
    <source>
        <dbReference type="Pfam" id="PF00326"/>
    </source>
</evidence>
<dbReference type="SUPFAM" id="SSF82171">
    <property type="entry name" value="DPP6 N-terminal domain-like"/>
    <property type="match status" value="1"/>
</dbReference>
<evidence type="ECO:0000256" key="2">
    <source>
        <dbReference type="SAM" id="SignalP"/>
    </source>
</evidence>
<dbReference type="GO" id="GO:0004252">
    <property type="term" value="F:serine-type endopeptidase activity"/>
    <property type="evidence" value="ECO:0007669"/>
    <property type="project" value="TreeGrafter"/>
</dbReference>
<dbReference type="InterPro" id="IPR001375">
    <property type="entry name" value="Peptidase_S9_cat"/>
</dbReference>
<comment type="caution">
    <text evidence="4">The sequence shown here is derived from an EMBL/GenBank/DDBJ whole genome shotgun (WGS) entry which is preliminary data.</text>
</comment>
<dbReference type="GO" id="GO:0006508">
    <property type="term" value="P:proteolysis"/>
    <property type="evidence" value="ECO:0007669"/>
    <property type="project" value="InterPro"/>
</dbReference>
<gene>
    <name evidence="4" type="ORF">NS355_15490</name>
</gene>
<keyword evidence="1" id="KW-0378">Hydrolase</keyword>
<dbReference type="OrthoDB" id="128799at2"/>
<dbReference type="EMBL" id="LDTF01000097">
    <property type="protein sequence ID" value="KTT96005.1"/>
    <property type="molecule type" value="Genomic_DNA"/>
</dbReference>
<dbReference type="PATRIC" id="fig|172044.3.peg.3649"/>
<dbReference type="SUPFAM" id="SSF53474">
    <property type="entry name" value="alpha/beta-Hydrolases"/>
    <property type="match status" value="1"/>
</dbReference>
<protein>
    <submittedName>
        <fullName evidence="4">Peptidase S9</fullName>
    </submittedName>
</protein>
<feature type="chain" id="PRO_5007548674" evidence="2">
    <location>
        <begin position="22"/>
        <end position="664"/>
    </location>
</feature>
<dbReference type="PANTHER" id="PTHR42776:SF27">
    <property type="entry name" value="DIPEPTIDYL PEPTIDASE FAMILY MEMBER 6"/>
    <property type="match status" value="1"/>
</dbReference>
<feature type="domain" description="Peptidase S9 prolyl oligopeptidase catalytic" evidence="3">
    <location>
        <begin position="455"/>
        <end position="661"/>
    </location>
</feature>
<evidence type="ECO:0000313" key="4">
    <source>
        <dbReference type="EMBL" id="KTT96005.1"/>
    </source>
</evidence>
<feature type="signal peptide" evidence="2">
    <location>
        <begin position="1"/>
        <end position="21"/>
    </location>
</feature>
<dbReference type="PANTHER" id="PTHR42776">
    <property type="entry name" value="SERINE PEPTIDASE S9 FAMILY MEMBER"/>
    <property type="match status" value="1"/>
</dbReference>
<evidence type="ECO:0000313" key="5">
    <source>
        <dbReference type="Proteomes" id="UP000073923"/>
    </source>
</evidence>
<dbReference type="Proteomes" id="UP000073923">
    <property type="component" value="Unassembled WGS sequence"/>
</dbReference>
<name>A0A147IL85_9SPHN</name>
<accession>A0A147IL85</accession>
<organism evidence="4 5">
    <name type="scientific">Sphingomonas yabuuchiae</name>
    <dbReference type="NCBI Taxonomy" id="172044"/>
    <lineage>
        <taxon>Bacteria</taxon>
        <taxon>Pseudomonadati</taxon>
        <taxon>Pseudomonadota</taxon>
        <taxon>Alphaproteobacteria</taxon>
        <taxon>Sphingomonadales</taxon>
        <taxon>Sphingomonadaceae</taxon>
        <taxon>Sphingomonas</taxon>
    </lineage>
</organism>
<dbReference type="AlphaFoldDB" id="A0A147IL85"/>
<dbReference type="Pfam" id="PF00326">
    <property type="entry name" value="Peptidase_S9"/>
    <property type="match status" value="1"/>
</dbReference>
<evidence type="ECO:0000256" key="1">
    <source>
        <dbReference type="ARBA" id="ARBA00022801"/>
    </source>
</evidence>
<dbReference type="Gene3D" id="3.40.50.1820">
    <property type="entry name" value="alpha/beta hydrolase"/>
    <property type="match status" value="1"/>
</dbReference>
<dbReference type="InterPro" id="IPR029058">
    <property type="entry name" value="AB_hydrolase_fold"/>
</dbReference>
<sequence>MKRRTIMLAGFAVMLASAASAQTAQDAAKAFGMREDVQQVSISPDGTQLALVRAIAGAGSAVFVFDLVAGSRLSTVLSATGRPDQISSCNWSTPKRLICNISTLMMSNGMRLRFSRVVSLNSDGSDLKQLSGETRDSVYGPAQFGGGVIDLLGDDGAGGSVLMTRVHGTQSQTGTLLAATVAGLGVERVDTTTLRRQAVERPNGHADQYITDGHGTVRIMGVASAADSGMLIGKTTYFYRKPGDRSWLPLSVVTSNGAGVATGFDPWAVDRDLNVAYGFDAQGDRSALFKVSLDGSLKRELVLDNPNVDVDGIVRIGRQRRVVGASFATDRRQVVIFDPTLKAIAASLSKALPKQPIVTIVDATADEQKLVLFAGSDVDPGHFYLFDRTARKLSPILPARPDLEGKTLSPVKAITFKAADGTMIPAYLTLPSGGADKGLPAIVLPHGGPGSRDEWGFDWLSQFFASRGYAVLQPNFRGSTGYGSNWFQKNGFQSWRVAIGDVNDAGRYLLSSDIAAPGKVAIFGWSYGGYAALQSAVLDPDLFKAIVAVAPVTDLETLRTEHNDFVDYRLVDAFIGHGEHVRSGSPAQNADRIKAPVLLFHGDLDQNVAVGESRLMESKLRAAGKQVQFVEYKGLTHQLDDSDVRTDMLGKSDTFLRATLGMKD</sequence>